<keyword evidence="3" id="KW-1185">Reference proteome</keyword>
<name>A0A4D6LQ99_VIGUN</name>
<protein>
    <submittedName>
        <fullName evidence="2">Uncharacterized protein</fullName>
    </submittedName>
</protein>
<keyword evidence="1" id="KW-0175">Coiled coil</keyword>
<gene>
    <name evidence="2" type="ORF">DEO72_LG4g1261</name>
</gene>
<reference evidence="2 3" key="1">
    <citation type="submission" date="2019-04" db="EMBL/GenBank/DDBJ databases">
        <title>An improved genome assembly and genetic linkage map for asparagus bean, Vigna unguiculata ssp. sesquipedialis.</title>
        <authorList>
            <person name="Xia Q."/>
            <person name="Zhang R."/>
            <person name="Dong Y."/>
        </authorList>
    </citation>
    <scope>NUCLEOTIDE SEQUENCE [LARGE SCALE GENOMIC DNA]</scope>
    <source>
        <tissue evidence="2">Leaf</tissue>
    </source>
</reference>
<feature type="coiled-coil region" evidence="1">
    <location>
        <begin position="49"/>
        <end position="83"/>
    </location>
</feature>
<dbReference type="AlphaFoldDB" id="A0A4D6LQ99"/>
<dbReference type="EMBL" id="CP039348">
    <property type="protein sequence ID" value="QCD90306.1"/>
    <property type="molecule type" value="Genomic_DNA"/>
</dbReference>
<evidence type="ECO:0000313" key="2">
    <source>
        <dbReference type="EMBL" id="QCD90306.1"/>
    </source>
</evidence>
<accession>A0A4D6LQ99</accession>
<proteinExistence type="predicted"/>
<evidence type="ECO:0000313" key="3">
    <source>
        <dbReference type="Proteomes" id="UP000501690"/>
    </source>
</evidence>
<sequence>MNVILKDCFDTTDVNTKVVVDEVEKCVNGVKLMIFVITEITMSNEELGYKALLREVSDQEASLAELEKHVNELKQSLAEKRNEELGYDIVKEAFEKLGFGIEEKKPTMFDVCSPTAEQKALLQRTLDVEARIAELEKIVAEFEQLLAQKRDQ</sequence>
<dbReference type="Proteomes" id="UP000501690">
    <property type="component" value="Linkage Group LG4"/>
</dbReference>
<organism evidence="2 3">
    <name type="scientific">Vigna unguiculata</name>
    <name type="common">Cowpea</name>
    <dbReference type="NCBI Taxonomy" id="3917"/>
    <lineage>
        <taxon>Eukaryota</taxon>
        <taxon>Viridiplantae</taxon>
        <taxon>Streptophyta</taxon>
        <taxon>Embryophyta</taxon>
        <taxon>Tracheophyta</taxon>
        <taxon>Spermatophyta</taxon>
        <taxon>Magnoliopsida</taxon>
        <taxon>eudicotyledons</taxon>
        <taxon>Gunneridae</taxon>
        <taxon>Pentapetalae</taxon>
        <taxon>rosids</taxon>
        <taxon>fabids</taxon>
        <taxon>Fabales</taxon>
        <taxon>Fabaceae</taxon>
        <taxon>Papilionoideae</taxon>
        <taxon>50 kb inversion clade</taxon>
        <taxon>NPAAA clade</taxon>
        <taxon>indigoferoid/millettioid clade</taxon>
        <taxon>Phaseoleae</taxon>
        <taxon>Vigna</taxon>
    </lineage>
</organism>
<evidence type="ECO:0000256" key="1">
    <source>
        <dbReference type="SAM" id="Coils"/>
    </source>
</evidence>